<keyword evidence="3" id="KW-1185">Reference proteome</keyword>
<dbReference type="GO" id="GO:0016301">
    <property type="term" value="F:kinase activity"/>
    <property type="evidence" value="ECO:0007669"/>
    <property type="project" value="UniProtKB-KW"/>
</dbReference>
<comment type="similarity">
    <text evidence="1">Belongs to the ROK (NagC/XylR) family.</text>
</comment>
<keyword evidence="2" id="KW-0808">Transferase</keyword>
<evidence type="ECO:0000313" key="3">
    <source>
        <dbReference type="Proteomes" id="UP000287352"/>
    </source>
</evidence>
<dbReference type="InterPro" id="IPR000600">
    <property type="entry name" value="ROK"/>
</dbReference>
<dbReference type="AlphaFoldDB" id="A0A401ZYI5"/>
<dbReference type="EMBL" id="BIFR01000001">
    <property type="protein sequence ID" value="GCE11916.1"/>
    <property type="molecule type" value="Genomic_DNA"/>
</dbReference>
<dbReference type="SUPFAM" id="SSF53067">
    <property type="entry name" value="Actin-like ATPase domain"/>
    <property type="match status" value="1"/>
</dbReference>
<keyword evidence="2" id="KW-0418">Kinase</keyword>
<gene>
    <name evidence="2" type="ORF">KTT_17750</name>
</gene>
<dbReference type="Pfam" id="PF00480">
    <property type="entry name" value="ROK"/>
    <property type="match status" value="1"/>
</dbReference>
<name>A0A401ZYI5_9CHLR</name>
<proteinExistence type="inferred from homology"/>
<protein>
    <submittedName>
        <fullName evidence="2">Glucokinase</fullName>
    </submittedName>
</protein>
<evidence type="ECO:0000256" key="1">
    <source>
        <dbReference type="ARBA" id="ARBA00006479"/>
    </source>
</evidence>
<sequence length="321" mass="34555">MGVGVEIGSGKTTVALIDRHGRVRQRSQAKTLRGRPAMATLEPALRAIETQLSCARMEGLAVCGIGVSVPGALESSTRRPQQISLLPSLNDFPLFELLEKRYRLPVQIHADVDAAVLGEYRFGAGQGAQRLLYLTLNAVIGAAFIVDGELVSSRQQHVGHVCHLPLSPTGPRCSCGKRGCINTLLSLDAIQKMFKRALNRGEETSLLQRMLNNECFSPQLLAEEARRGDGVALQVFLEIGRWLSAAVTRYSTLYEPDVLVLGGGMQHIDPCLIALQPLEPVGAVSAGATSVLSPVRERLKVMSSHLGSDVALIGAVTPLFY</sequence>
<comment type="caution">
    <text evidence="2">The sequence shown here is derived from an EMBL/GenBank/DDBJ whole genome shotgun (WGS) entry which is preliminary data.</text>
</comment>
<dbReference type="Proteomes" id="UP000287352">
    <property type="component" value="Unassembled WGS sequence"/>
</dbReference>
<dbReference type="Gene3D" id="3.30.420.40">
    <property type="match status" value="2"/>
</dbReference>
<dbReference type="InterPro" id="IPR043129">
    <property type="entry name" value="ATPase_NBD"/>
</dbReference>
<dbReference type="PANTHER" id="PTHR18964:SF149">
    <property type="entry name" value="BIFUNCTIONAL UDP-N-ACETYLGLUCOSAMINE 2-EPIMERASE_N-ACETYLMANNOSAMINE KINASE"/>
    <property type="match status" value="1"/>
</dbReference>
<dbReference type="PANTHER" id="PTHR18964">
    <property type="entry name" value="ROK (REPRESSOR, ORF, KINASE) FAMILY"/>
    <property type="match status" value="1"/>
</dbReference>
<evidence type="ECO:0000313" key="2">
    <source>
        <dbReference type="EMBL" id="GCE11916.1"/>
    </source>
</evidence>
<reference evidence="3" key="1">
    <citation type="submission" date="2018-12" db="EMBL/GenBank/DDBJ databases">
        <title>Tengunoibacter tsumagoiensis gen. nov., sp. nov., Dictyobacter kobayashii sp. nov., D. alpinus sp. nov., and D. joshuensis sp. nov. and description of Dictyobacteraceae fam. nov. within the order Ktedonobacterales isolated from Tengu-no-mugimeshi.</title>
        <authorList>
            <person name="Wang C.M."/>
            <person name="Zheng Y."/>
            <person name="Sakai Y."/>
            <person name="Toyoda A."/>
            <person name="Minakuchi Y."/>
            <person name="Abe K."/>
            <person name="Yokota A."/>
            <person name="Yabe S."/>
        </authorList>
    </citation>
    <scope>NUCLEOTIDE SEQUENCE [LARGE SCALE GENOMIC DNA]</scope>
    <source>
        <strain evidence="3">Uno3</strain>
    </source>
</reference>
<accession>A0A401ZYI5</accession>
<organism evidence="2 3">
    <name type="scientific">Tengunoibacter tsumagoiensis</name>
    <dbReference type="NCBI Taxonomy" id="2014871"/>
    <lineage>
        <taxon>Bacteria</taxon>
        <taxon>Bacillati</taxon>
        <taxon>Chloroflexota</taxon>
        <taxon>Ktedonobacteria</taxon>
        <taxon>Ktedonobacterales</taxon>
        <taxon>Dictyobacteraceae</taxon>
        <taxon>Tengunoibacter</taxon>
    </lineage>
</organism>